<dbReference type="Pfam" id="PF00004">
    <property type="entry name" value="AAA"/>
    <property type="match status" value="2"/>
</dbReference>
<dbReference type="PANTHER" id="PTHR23070">
    <property type="entry name" value="BCS1 AAA-TYPE ATPASE"/>
    <property type="match status" value="1"/>
</dbReference>
<feature type="region of interest" description="Disordered" evidence="4">
    <location>
        <begin position="297"/>
        <end position="319"/>
    </location>
</feature>
<evidence type="ECO:0000259" key="5">
    <source>
        <dbReference type="Pfam" id="PF00004"/>
    </source>
</evidence>
<reference evidence="8" key="1">
    <citation type="submission" date="2019-03" db="EMBL/GenBank/DDBJ databases">
        <authorList>
            <person name="Mank J."/>
            <person name="Almeida P."/>
        </authorList>
    </citation>
    <scope>NUCLEOTIDE SEQUENCE</scope>
    <source>
        <strain evidence="8">78183</strain>
    </source>
</reference>
<dbReference type="InterPro" id="IPR003959">
    <property type="entry name" value="ATPase_AAA_core"/>
</dbReference>
<keyword evidence="3" id="KW-0460">Magnesium</keyword>
<dbReference type="InterPro" id="IPR025753">
    <property type="entry name" value="AAA_N_dom"/>
</dbReference>
<evidence type="ECO:0000313" key="8">
    <source>
        <dbReference type="EMBL" id="VFU27477.1"/>
    </source>
</evidence>
<feature type="domain" description="AAA+ ATPase At3g28540-like C-terminal" evidence="7">
    <location>
        <begin position="377"/>
        <end position="446"/>
    </location>
</feature>
<feature type="compositionally biased region" description="Basic and acidic residues" evidence="4">
    <location>
        <begin position="683"/>
        <end position="698"/>
    </location>
</feature>
<name>A0A6N2KG77_SALVM</name>
<dbReference type="AlphaFoldDB" id="A0A6N2KG77"/>
<dbReference type="Gene3D" id="3.40.50.300">
    <property type="entry name" value="P-loop containing nucleotide triphosphate hydrolases"/>
    <property type="match status" value="3"/>
</dbReference>
<evidence type="ECO:0000259" key="7">
    <source>
        <dbReference type="Pfam" id="PF25568"/>
    </source>
</evidence>
<evidence type="ECO:0000259" key="6">
    <source>
        <dbReference type="Pfam" id="PF14363"/>
    </source>
</evidence>
<dbReference type="InterPro" id="IPR058017">
    <property type="entry name" value="At3g28540-like_C"/>
</dbReference>
<dbReference type="Gene3D" id="6.10.280.40">
    <property type="match status" value="2"/>
</dbReference>
<feature type="region of interest" description="Disordered" evidence="4">
    <location>
        <begin position="836"/>
        <end position="898"/>
    </location>
</feature>
<evidence type="ECO:0008006" key="9">
    <source>
        <dbReference type="Google" id="ProtNLM"/>
    </source>
</evidence>
<dbReference type="InterPro" id="IPR027417">
    <property type="entry name" value="P-loop_NTPase"/>
</dbReference>
<feature type="domain" description="ATPase AAA-type core" evidence="5">
    <location>
        <begin position="239"/>
        <end position="375"/>
    </location>
</feature>
<evidence type="ECO:0000256" key="1">
    <source>
        <dbReference type="ARBA" id="ARBA00001946"/>
    </source>
</evidence>
<sequence>MKPTDMITQVGSVIASVMFAWAMFKQYCPHGLQEFMDKYSKRAFTFFYPYIQITFNEFTGDRFMRSEAYSAIENYLGSRSSTQAKRLKADVVRAAVEDDYEEVDDEFQGVKLKWAAGKHISKTQSVSFYPVTDEKKYYRLTFHRRHRQLCLGDYLNHVLKEGNEIKVRNRQRKLYTNSGSYWRHVVFQHPASFESLAMEAERKQEIMDDLLVFSTAEEFYARIGRAWKRGYLLSARRDGKSTMIAAMAILNYDIYDLELTAVKDNTELRKLLIDTTSRSIIVIEDIDCSLDLTGQRKKKKEEGEGDEKDPKLKLPKEEAETKQSQVTLSGILNFVDGLWSACKGERLIVFTTNFVEKLDPALIRKGRMDKHIELSYCSFEAFQILAKNYLKLESHHLFARIQELLGETKMTPAEVAEHLMPKTISGDAMVCLESLIGGLEKAKEDAILKAEEEVKESARLKAEEEAKEKEKEKEKEKAKAEEEEKAKEKDSSKAEENAKNQVKENGVMFAWAMFKQYCPYKLQEYIDKYSKRAFTFIYPYIQISFNEFTGDRFMRSEAYSAIENYLGSRSSTQAKRLKADVVKSSQSIILSMDDYEEGNEIKVRNRQRKLYTNSGSYWRHVVFQHPASFESLAMEAERKQEIMDDLLVFSTAEEFYARIGRAWKRGYLLFGPPGTGRRRRRRGGDEKDPKLKLPKEEAETKQSQVTLSGILNFVDGLWSACKGERLIVFTTNFVEKLDPALIRKGRMDKHIELSYCSFEAFQILAKNYLKLESHHLFARIQELLGETKMTPAEVAEHLMPKTISGDATVCLESLIGGLEKAKEDAILKAEEEVKESARLKAEEEAKEKEKEKEKAKAEDEEKAKEKDSSKAEENAKNQVKENGFCDNGNAELISKEKK</sequence>
<evidence type="ECO:0000256" key="2">
    <source>
        <dbReference type="ARBA" id="ARBA00022801"/>
    </source>
</evidence>
<dbReference type="EMBL" id="CAADRP010000369">
    <property type="protein sequence ID" value="VFU27477.1"/>
    <property type="molecule type" value="Genomic_DNA"/>
</dbReference>
<accession>A0A6N2KG77</accession>
<dbReference type="Pfam" id="PF25568">
    <property type="entry name" value="AAA_lid_At3g28540"/>
    <property type="match status" value="2"/>
</dbReference>
<dbReference type="GO" id="GO:0016887">
    <property type="term" value="F:ATP hydrolysis activity"/>
    <property type="evidence" value="ECO:0007669"/>
    <property type="project" value="InterPro"/>
</dbReference>
<proteinExistence type="predicted"/>
<dbReference type="SUPFAM" id="SSF52540">
    <property type="entry name" value="P-loop containing nucleoside triphosphate hydrolases"/>
    <property type="match status" value="2"/>
</dbReference>
<protein>
    <recommendedName>
        <fullName evidence="9">AAA+ ATPase domain-containing protein</fullName>
    </recommendedName>
</protein>
<dbReference type="Pfam" id="PF14363">
    <property type="entry name" value="AAA_assoc"/>
    <property type="match status" value="2"/>
</dbReference>
<feature type="domain" description="ATPase AAA-type core" evidence="5">
    <location>
        <begin position="697"/>
        <end position="754"/>
    </location>
</feature>
<dbReference type="PROSITE" id="PS00674">
    <property type="entry name" value="AAA"/>
    <property type="match status" value="2"/>
</dbReference>
<organism evidence="8">
    <name type="scientific">Salix viminalis</name>
    <name type="common">Common osier</name>
    <name type="synonym">Basket willow</name>
    <dbReference type="NCBI Taxonomy" id="40686"/>
    <lineage>
        <taxon>Eukaryota</taxon>
        <taxon>Viridiplantae</taxon>
        <taxon>Streptophyta</taxon>
        <taxon>Embryophyta</taxon>
        <taxon>Tracheophyta</taxon>
        <taxon>Spermatophyta</taxon>
        <taxon>Magnoliopsida</taxon>
        <taxon>eudicotyledons</taxon>
        <taxon>Gunneridae</taxon>
        <taxon>Pentapetalae</taxon>
        <taxon>rosids</taxon>
        <taxon>fabids</taxon>
        <taxon>Malpighiales</taxon>
        <taxon>Salicaceae</taxon>
        <taxon>Saliceae</taxon>
        <taxon>Salix</taxon>
    </lineage>
</organism>
<feature type="compositionally biased region" description="Basic and acidic residues" evidence="4">
    <location>
        <begin position="308"/>
        <end position="319"/>
    </location>
</feature>
<keyword evidence="2" id="KW-0378">Hydrolase</keyword>
<feature type="region of interest" description="Disordered" evidence="4">
    <location>
        <begin position="674"/>
        <end position="698"/>
    </location>
</feature>
<comment type="cofactor">
    <cofactor evidence="1">
        <name>Mg(2+)</name>
        <dbReference type="ChEBI" id="CHEBI:18420"/>
    </cofactor>
</comment>
<feature type="region of interest" description="Disordered" evidence="4">
    <location>
        <begin position="458"/>
        <end position="499"/>
    </location>
</feature>
<dbReference type="GO" id="GO:0005524">
    <property type="term" value="F:ATP binding"/>
    <property type="evidence" value="ECO:0007669"/>
    <property type="project" value="InterPro"/>
</dbReference>
<dbReference type="InterPro" id="IPR003960">
    <property type="entry name" value="ATPase_AAA_CS"/>
</dbReference>
<evidence type="ECO:0000256" key="3">
    <source>
        <dbReference type="ARBA" id="ARBA00022842"/>
    </source>
</evidence>
<gene>
    <name evidence="8" type="ORF">SVIM_LOCUS82695</name>
</gene>
<feature type="domain" description="AAA+ ATPase At3g28540-like C-terminal" evidence="7">
    <location>
        <begin position="756"/>
        <end position="825"/>
    </location>
</feature>
<feature type="domain" description="AAA-type ATPase N-terminal" evidence="6">
    <location>
        <begin position="29"/>
        <end position="116"/>
    </location>
</feature>
<evidence type="ECO:0000256" key="4">
    <source>
        <dbReference type="SAM" id="MobiDB-lite"/>
    </source>
</evidence>
<dbReference type="InterPro" id="IPR050747">
    <property type="entry name" value="Mitochondrial_chaperone_BCS1"/>
</dbReference>
<feature type="compositionally biased region" description="Basic and acidic residues" evidence="4">
    <location>
        <begin position="836"/>
        <end position="879"/>
    </location>
</feature>
<feature type="domain" description="AAA-type ATPase N-terminal" evidence="6">
    <location>
        <begin position="518"/>
        <end position="597"/>
    </location>
</feature>